<dbReference type="Pfam" id="PF13279">
    <property type="entry name" value="4HBT_2"/>
    <property type="match status" value="1"/>
</dbReference>
<dbReference type="PANTHER" id="PTHR31793">
    <property type="entry name" value="4-HYDROXYBENZOYL-COA THIOESTERASE FAMILY MEMBER"/>
    <property type="match status" value="1"/>
</dbReference>
<name>A0A3D9CX04_9FLAO</name>
<sequence>MNNINTGDYKFSMPLSIRWNDLDPLAHVNNVYYFEYFQIGRGHYMHAVSQQWDWQKYMFVIAHIECDYLKELSLSATNPTIKMRTSSLGNKSFEIEYLITSTAKDGSEILHAKGKSVQVMIDIAVKKPIELPEWLRKDINAYEPALD</sequence>
<dbReference type="GO" id="GO:0047617">
    <property type="term" value="F:fatty acyl-CoA hydrolase activity"/>
    <property type="evidence" value="ECO:0007669"/>
    <property type="project" value="TreeGrafter"/>
</dbReference>
<dbReference type="AlphaFoldDB" id="A0A3D9CX04"/>
<dbReference type="PANTHER" id="PTHR31793:SF24">
    <property type="entry name" value="LONG-CHAIN ACYL-COA THIOESTERASE FADM"/>
    <property type="match status" value="1"/>
</dbReference>
<evidence type="ECO:0000313" key="1">
    <source>
        <dbReference type="EMBL" id="REC70293.1"/>
    </source>
</evidence>
<protein>
    <submittedName>
        <fullName evidence="1">Acyl-CoA thioesterase</fullName>
    </submittedName>
</protein>
<proteinExistence type="predicted"/>
<dbReference type="RefSeq" id="WP_116035092.1">
    <property type="nucleotide sequence ID" value="NZ_JBHLVV010000062.1"/>
</dbReference>
<dbReference type="CDD" id="cd00586">
    <property type="entry name" value="4HBT"/>
    <property type="match status" value="1"/>
</dbReference>
<evidence type="ECO:0000313" key="2">
    <source>
        <dbReference type="Proteomes" id="UP000256326"/>
    </source>
</evidence>
<reference evidence="1 2" key="1">
    <citation type="journal article" date="2006" name="Int. J. Syst. Evol. Microbiol.">
        <title>Chryseobacterium hispanicum sp. nov., isolated from the drinking water distribution system of Sevilla, Spain.</title>
        <authorList>
            <person name="Gallego V."/>
            <person name="Garcia M.T."/>
            <person name="Ventosa A."/>
        </authorList>
    </citation>
    <scope>NUCLEOTIDE SEQUENCE [LARGE SCALE GENOMIC DNA]</scope>
    <source>
        <strain evidence="1 2">KCTC 22104</strain>
    </source>
</reference>
<comment type="caution">
    <text evidence="1">The sequence shown here is derived from an EMBL/GenBank/DDBJ whole genome shotgun (WGS) entry which is preliminary data.</text>
</comment>
<dbReference type="Proteomes" id="UP000256326">
    <property type="component" value="Unassembled WGS sequence"/>
</dbReference>
<keyword evidence="2" id="KW-1185">Reference proteome</keyword>
<dbReference type="OrthoDB" id="9791529at2"/>
<organism evidence="1 2">
    <name type="scientific">Epilithonimonas hispanica</name>
    <dbReference type="NCBI Taxonomy" id="358687"/>
    <lineage>
        <taxon>Bacteria</taxon>
        <taxon>Pseudomonadati</taxon>
        <taxon>Bacteroidota</taxon>
        <taxon>Flavobacteriia</taxon>
        <taxon>Flavobacteriales</taxon>
        <taxon>Weeksellaceae</taxon>
        <taxon>Chryseobacterium group</taxon>
        <taxon>Epilithonimonas</taxon>
    </lineage>
</organism>
<dbReference type="EMBL" id="QNUG01000018">
    <property type="protein sequence ID" value="REC70293.1"/>
    <property type="molecule type" value="Genomic_DNA"/>
</dbReference>
<accession>A0A3D9CX04</accession>
<dbReference type="Gene3D" id="3.10.129.10">
    <property type="entry name" value="Hotdog Thioesterase"/>
    <property type="match status" value="1"/>
</dbReference>
<dbReference type="InterPro" id="IPR050563">
    <property type="entry name" value="4-hydroxybenzoyl-CoA_TE"/>
</dbReference>
<dbReference type="InterPro" id="IPR029069">
    <property type="entry name" value="HotDog_dom_sf"/>
</dbReference>
<gene>
    <name evidence="1" type="ORF">DRF58_09935</name>
</gene>
<dbReference type="SUPFAM" id="SSF54637">
    <property type="entry name" value="Thioesterase/thiol ester dehydrase-isomerase"/>
    <property type="match status" value="1"/>
</dbReference>